<dbReference type="InterPro" id="IPR012337">
    <property type="entry name" value="RNaseH-like_sf"/>
</dbReference>
<reference evidence="2" key="2">
    <citation type="submission" date="2021-03" db="UniProtKB">
        <authorList>
            <consortium name="EnsemblPlants"/>
        </authorList>
    </citation>
    <scope>IDENTIFICATION</scope>
</reference>
<evidence type="ECO:0000313" key="3">
    <source>
        <dbReference type="Proteomes" id="UP000596660"/>
    </source>
</evidence>
<name>A0A803M5E0_CHEQI</name>
<dbReference type="InterPro" id="IPR036397">
    <property type="entry name" value="RNaseH_sf"/>
</dbReference>
<dbReference type="SUPFAM" id="SSF53098">
    <property type="entry name" value="Ribonuclease H-like"/>
    <property type="match status" value="1"/>
</dbReference>
<dbReference type="InterPro" id="IPR053151">
    <property type="entry name" value="RNase_H-like"/>
</dbReference>
<dbReference type="GO" id="GO:0003676">
    <property type="term" value="F:nucleic acid binding"/>
    <property type="evidence" value="ECO:0007669"/>
    <property type="project" value="InterPro"/>
</dbReference>
<dbReference type="CDD" id="cd06222">
    <property type="entry name" value="RNase_H_like"/>
    <property type="match status" value="1"/>
</dbReference>
<protein>
    <recommendedName>
        <fullName evidence="1">RNase H type-1 domain-containing protein</fullName>
    </recommendedName>
</protein>
<dbReference type="PANTHER" id="PTHR47723:SF19">
    <property type="entry name" value="POLYNUCLEOTIDYL TRANSFERASE, RIBONUCLEASE H-LIKE SUPERFAMILY PROTEIN"/>
    <property type="match status" value="1"/>
</dbReference>
<dbReference type="OMA" id="WISANVH"/>
<dbReference type="Gene3D" id="3.30.420.10">
    <property type="entry name" value="Ribonuclease H-like superfamily/Ribonuclease H"/>
    <property type="match status" value="1"/>
</dbReference>
<evidence type="ECO:0000259" key="1">
    <source>
        <dbReference type="Pfam" id="PF13456"/>
    </source>
</evidence>
<dbReference type="Proteomes" id="UP000596660">
    <property type="component" value="Unplaced"/>
</dbReference>
<keyword evidence="3" id="KW-1185">Reference proteome</keyword>
<proteinExistence type="predicted"/>
<dbReference type="PANTHER" id="PTHR47723">
    <property type="entry name" value="OS05G0353850 PROTEIN"/>
    <property type="match status" value="1"/>
</dbReference>
<accession>A0A803M5E0</accession>
<dbReference type="Gramene" id="AUR62023663-RA">
    <property type="protein sequence ID" value="AUR62023663-RA:cds"/>
    <property type="gene ID" value="AUR62023663"/>
</dbReference>
<evidence type="ECO:0000313" key="2">
    <source>
        <dbReference type="EnsemblPlants" id="AUR62023663-RA:cds"/>
    </source>
</evidence>
<organism evidence="2 3">
    <name type="scientific">Chenopodium quinoa</name>
    <name type="common">Quinoa</name>
    <dbReference type="NCBI Taxonomy" id="63459"/>
    <lineage>
        <taxon>Eukaryota</taxon>
        <taxon>Viridiplantae</taxon>
        <taxon>Streptophyta</taxon>
        <taxon>Embryophyta</taxon>
        <taxon>Tracheophyta</taxon>
        <taxon>Spermatophyta</taxon>
        <taxon>Magnoliopsida</taxon>
        <taxon>eudicotyledons</taxon>
        <taxon>Gunneridae</taxon>
        <taxon>Pentapetalae</taxon>
        <taxon>Caryophyllales</taxon>
        <taxon>Chenopodiaceae</taxon>
        <taxon>Chenopodioideae</taxon>
        <taxon>Atripliceae</taxon>
        <taxon>Chenopodium</taxon>
    </lineage>
</organism>
<dbReference type="Pfam" id="PF13456">
    <property type="entry name" value="RVT_3"/>
    <property type="match status" value="1"/>
</dbReference>
<sequence length="160" mass="18124">MDCSKFRSCRPQFSAKWPTCFATSLWWIWRWRNNFVFGKENENPFDTGAFIRGQTGEIWDVFSTPKDRYQGLHQNAAVRKEVQVRWIALPPGWCTLNTHGEAKGSPGLAGGSGVIRDDEGQFIKGFAANFSICHAYRAEFLALKHGLKLAKQLGIMRLVA</sequence>
<reference evidence="2" key="1">
    <citation type="journal article" date="2017" name="Nature">
        <title>The genome of Chenopodium quinoa.</title>
        <authorList>
            <person name="Jarvis D.E."/>
            <person name="Ho Y.S."/>
            <person name="Lightfoot D.J."/>
            <person name="Schmoeckel S.M."/>
            <person name="Li B."/>
            <person name="Borm T.J.A."/>
            <person name="Ohyanagi H."/>
            <person name="Mineta K."/>
            <person name="Michell C.T."/>
            <person name="Saber N."/>
            <person name="Kharbatia N.M."/>
            <person name="Rupper R.R."/>
            <person name="Sharp A.R."/>
            <person name="Dally N."/>
            <person name="Boughton B.A."/>
            <person name="Woo Y.H."/>
            <person name="Gao G."/>
            <person name="Schijlen E.G.W.M."/>
            <person name="Guo X."/>
            <person name="Momin A.A."/>
            <person name="Negrao S."/>
            <person name="Al-Babili S."/>
            <person name="Gehring C."/>
            <person name="Roessner U."/>
            <person name="Jung C."/>
            <person name="Murphy K."/>
            <person name="Arold S.T."/>
            <person name="Gojobori T."/>
            <person name="van der Linden C.G."/>
            <person name="van Loo E.N."/>
            <person name="Jellen E.N."/>
            <person name="Maughan P.J."/>
            <person name="Tester M."/>
        </authorList>
    </citation>
    <scope>NUCLEOTIDE SEQUENCE [LARGE SCALE GENOMIC DNA]</scope>
    <source>
        <strain evidence="2">cv. PI 614886</strain>
    </source>
</reference>
<dbReference type="InterPro" id="IPR044730">
    <property type="entry name" value="RNase_H-like_dom_plant"/>
</dbReference>
<dbReference type="EnsemblPlants" id="AUR62023663-RA">
    <property type="protein sequence ID" value="AUR62023663-RA:cds"/>
    <property type="gene ID" value="AUR62023663"/>
</dbReference>
<feature type="domain" description="RNase H type-1" evidence="1">
    <location>
        <begin position="97"/>
        <end position="159"/>
    </location>
</feature>
<dbReference type="InterPro" id="IPR002156">
    <property type="entry name" value="RNaseH_domain"/>
</dbReference>
<dbReference type="GO" id="GO:0004523">
    <property type="term" value="F:RNA-DNA hybrid ribonuclease activity"/>
    <property type="evidence" value="ECO:0007669"/>
    <property type="project" value="InterPro"/>
</dbReference>
<dbReference type="AlphaFoldDB" id="A0A803M5E0"/>